<dbReference type="Gene3D" id="3.40.630.150">
    <property type="entry name" value="Malonyl-CoA decarboxylase, catalytic domain"/>
    <property type="match status" value="1"/>
</dbReference>
<evidence type="ECO:0000313" key="2">
    <source>
        <dbReference type="EMBL" id="CAG8705689.1"/>
    </source>
</evidence>
<sequence>VKCAIFYSITSQPGLSGIDLGNFLIKQVVRELQAEFVSIEVFSTLSPVPGFRQWLMNAINIEGEKMLEDEELTNLKKLEQPDLELVKKSNEARILGELVKRKGWFDDPELVKVLKPILMRLCAREKHRHAALDPVANFHIRNGACVYRLNWLGDKSVKRIKESLGIMVNYNYILKDIEDNNKRYLSNYTITISGEDPILSKEAKKSPNVRIIYENNNSSQP</sequence>
<dbReference type="OrthoDB" id="426718at2759"/>
<dbReference type="InterPro" id="IPR007956">
    <property type="entry name" value="Malonyl_CoA_deC_C"/>
</dbReference>
<dbReference type="GO" id="GO:0006633">
    <property type="term" value="P:fatty acid biosynthetic process"/>
    <property type="evidence" value="ECO:0007669"/>
    <property type="project" value="InterPro"/>
</dbReference>
<dbReference type="Proteomes" id="UP000789342">
    <property type="component" value="Unassembled WGS sequence"/>
</dbReference>
<feature type="domain" description="Malonyl-CoA decarboxylase C-terminal" evidence="1">
    <location>
        <begin position="2"/>
        <end position="172"/>
    </location>
</feature>
<dbReference type="GO" id="GO:0005759">
    <property type="term" value="C:mitochondrial matrix"/>
    <property type="evidence" value="ECO:0007669"/>
    <property type="project" value="TreeGrafter"/>
</dbReference>
<dbReference type="PANTHER" id="PTHR28641">
    <property type="match status" value="1"/>
</dbReference>
<dbReference type="PANTHER" id="PTHR28641:SF1">
    <property type="entry name" value="MALONYL-COA DECARBOXYLASE, MITOCHONDRIAL"/>
    <property type="match status" value="1"/>
</dbReference>
<dbReference type="GO" id="GO:0050080">
    <property type="term" value="F:malonyl-CoA decarboxylase activity"/>
    <property type="evidence" value="ECO:0007669"/>
    <property type="project" value="InterPro"/>
</dbReference>
<dbReference type="Pfam" id="PF05292">
    <property type="entry name" value="MCD"/>
    <property type="match status" value="1"/>
</dbReference>
<evidence type="ECO:0000313" key="3">
    <source>
        <dbReference type="Proteomes" id="UP000789342"/>
    </source>
</evidence>
<accession>A0A9N9HU50</accession>
<dbReference type="InterPro" id="IPR042303">
    <property type="entry name" value="Malonyl_CoA_deC_C_sf"/>
</dbReference>
<dbReference type="EMBL" id="CAJVPV010018152">
    <property type="protein sequence ID" value="CAG8705689.1"/>
    <property type="molecule type" value="Genomic_DNA"/>
</dbReference>
<organism evidence="2 3">
    <name type="scientific">Acaulospora morrowiae</name>
    <dbReference type="NCBI Taxonomy" id="94023"/>
    <lineage>
        <taxon>Eukaryota</taxon>
        <taxon>Fungi</taxon>
        <taxon>Fungi incertae sedis</taxon>
        <taxon>Mucoromycota</taxon>
        <taxon>Glomeromycotina</taxon>
        <taxon>Glomeromycetes</taxon>
        <taxon>Diversisporales</taxon>
        <taxon>Acaulosporaceae</taxon>
        <taxon>Acaulospora</taxon>
    </lineage>
</organism>
<dbReference type="GO" id="GO:2001294">
    <property type="term" value="P:malonyl-CoA catabolic process"/>
    <property type="evidence" value="ECO:0007669"/>
    <property type="project" value="TreeGrafter"/>
</dbReference>
<name>A0A9N9HU50_9GLOM</name>
<dbReference type="GO" id="GO:0005782">
    <property type="term" value="C:peroxisomal matrix"/>
    <property type="evidence" value="ECO:0007669"/>
    <property type="project" value="TreeGrafter"/>
</dbReference>
<evidence type="ECO:0000259" key="1">
    <source>
        <dbReference type="Pfam" id="PF05292"/>
    </source>
</evidence>
<protein>
    <submittedName>
        <fullName evidence="2">8235_t:CDS:1</fullName>
    </submittedName>
</protein>
<gene>
    <name evidence="2" type="ORF">AMORRO_LOCUS12388</name>
</gene>
<reference evidence="2" key="1">
    <citation type="submission" date="2021-06" db="EMBL/GenBank/DDBJ databases">
        <authorList>
            <person name="Kallberg Y."/>
            <person name="Tangrot J."/>
            <person name="Rosling A."/>
        </authorList>
    </citation>
    <scope>NUCLEOTIDE SEQUENCE</scope>
    <source>
        <strain evidence="2">CL551</strain>
    </source>
</reference>
<dbReference type="AlphaFoldDB" id="A0A9N9HU50"/>
<proteinExistence type="predicted"/>
<dbReference type="InterPro" id="IPR038917">
    <property type="entry name" value="Malonyl_CoA_deC"/>
</dbReference>
<dbReference type="GO" id="GO:0006085">
    <property type="term" value="P:acetyl-CoA biosynthetic process"/>
    <property type="evidence" value="ECO:0007669"/>
    <property type="project" value="TreeGrafter"/>
</dbReference>
<feature type="non-terminal residue" evidence="2">
    <location>
        <position position="1"/>
    </location>
</feature>
<keyword evidence="3" id="KW-1185">Reference proteome</keyword>
<comment type="caution">
    <text evidence="2">The sequence shown here is derived from an EMBL/GenBank/DDBJ whole genome shotgun (WGS) entry which is preliminary data.</text>
</comment>